<evidence type="ECO:0000313" key="1">
    <source>
        <dbReference type="EMBL" id="KAJ6243040.1"/>
    </source>
</evidence>
<dbReference type="EMBL" id="JAOAOG010000173">
    <property type="protein sequence ID" value="KAJ6243040.1"/>
    <property type="molecule type" value="Genomic_DNA"/>
</dbReference>
<evidence type="ECO:0000313" key="2">
    <source>
        <dbReference type="Proteomes" id="UP001150062"/>
    </source>
</evidence>
<protein>
    <submittedName>
        <fullName evidence="1">Uncharacterized protein</fullName>
    </submittedName>
</protein>
<proteinExistence type="predicted"/>
<dbReference type="Proteomes" id="UP001150062">
    <property type="component" value="Unassembled WGS sequence"/>
</dbReference>
<dbReference type="PANTHER" id="PTHR31252">
    <property type="entry name" value="DUF4419 DOMAIN-CONTAINING PROTEIN"/>
    <property type="match status" value="1"/>
</dbReference>
<dbReference type="PANTHER" id="PTHR31252:SF11">
    <property type="entry name" value="DUF4419 DOMAIN-CONTAINING PROTEIN"/>
    <property type="match status" value="1"/>
</dbReference>
<comment type="caution">
    <text evidence="1">The sequence shown here is derived from an EMBL/GenBank/DDBJ whole genome shotgun (WGS) entry which is preliminary data.</text>
</comment>
<accession>A0ABQ8YEU2</accession>
<dbReference type="InterPro" id="IPR025533">
    <property type="entry name" value="DUF4419"/>
</dbReference>
<organism evidence="1 2">
    <name type="scientific">Anaeramoeba flamelloides</name>
    <dbReference type="NCBI Taxonomy" id="1746091"/>
    <lineage>
        <taxon>Eukaryota</taxon>
        <taxon>Metamonada</taxon>
        <taxon>Anaeramoebidae</taxon>
        <taxon>Anaeramoeba</taxon>
    </lineage>
</organism>
<dbReference type="Pfam" id="PF14388">
    <property type="entry name" value="DUF4419"/>
    <property type="match status" value="1"/>
</dbReference>
<name>A0ABQ8YEU2_9EUKA</name>
<keyword evidence="2" id="KW-1185">Reference proteome</keyword>
<sequence length="383" mass="45212">MTEIETESKPKAQTIIRLKKKCRKKALTKKKHGKYLEQYFEQVNKISPNKDSITIETTSSYNQEVISRDDFQPSNHFIWLLYLSFSRHYPLILTPDDIWLTVLQGFSIHINKHSKKYRKRFTQSTTKETIKVRHDRLVKGSTSSPWHEVFPMFSKELKTRIGEEMHEFVTKGFSTTTPVIKNAYNIMLMDVVKSYFNYRVLTRCIIPEIRLEGTVEDWEELAERVTKFKEFDLGWWVKNLQFVLTNIVKTVKANGEGLNQFWKSIYKWNSASGGDRITGWVHCLFPYKNDHTVNPYCKDFNFDLCVKLSTRHGLKRSDFPSGMCKVPFVWEYYNQEFEMDFYSGFTALLQEKKDKGAIRTNIGWIVCHKLNAITQNLKKKKKN</sequence>
<gene>
    <name evidence="1" type="ORF">M0813_02899</name>
</gene>
<reference evidence="1" key="1">
    <citation type="submission" date="2022-08" db="EMBL/GenBank/DDBJ databases">
        <title>Novel sulfate-reducing endosymbionts in the free-living metamonad Anaeramoeba.</title>
        <authorList>
            <person name="Jerlstrom-Hultqvist J."/>
            <person name="Cepicka I."/>
            <person name="Gallot-Lavallee L."/>
            <person name="Salas-Leiva D."/>
            <person name="Curtis B.A."/>
            <person name="Zahonova K."/>
            <person name="Pipaliya S."/>
            <person name="Dacks J."/>
            <person name="Roger A.J."/>
        </authorList>
    </citation>
    <scope>NUCLEOTIDE SEQUENCE</scope>
    <source>
        <strain evidence="1">Schooner1</strain>
    </source>
</reference>